<feature type="region of interest" description="Disordered" evidence="1">
    <location>
        <begin position="63"/>
        <end position="103"/>
    </location>
</feature>
<dbReference type="AlphaFoldDB" id="A0ABD1Y1C8"/>
<dbReference type="EMBL" id="JBHFFA010000006">
    <property type="protein sequence ID" value="KAL2620431.1"/>
    <property type="molecule type" value="Genomic_DNA"/>
</dbReference>
<name>A0ABD1Y1C8_9MARC</name>
<evidence type="ECO:0000313" key="2">
    <source>
        <dbReference type="EMBL" id="KAL2620431.1"/>
    </source>
</evidence>
<evidence type="ECO:0000256" key="1">
    <source>
        <dbReference type="SAM" id="MobiDB-lite"/>
    </source>
</evidence>
<accession>A0ABD1Y1C8</accession>
<organism evidence="2 3">
    <name type="scientific">Riccia fluitans</name>
    <dbReference type="NCBI Taxonomy" id="41844"/>
    <lineage>
        <taxon>Eukaryota</taxon>
        <taxon>Viridiplantae</taxon>
        <taxon>Streptophyta</taxon>
        <taxon>Embryophyta</taxon>
        <taxon>Marchantiophyta</taxon>
        <taxon>Marchantiopsida</taxon>
        <taxon>Marchantiidae</taxon>
        <taxon>Marchantiales</taxon>
        <taxon>Ricciaceae</taxon>
        <taxon>Riccia</taxon>
    </lineage>
</organism>
<keyword evidence="3" id="KW-1185">Reference proteome</keyword>
<evidence type="ECO:0000313" key="3">
    <source>
        <dbReference type="Proteomes" id="UP001605036"/>
    </source>
</evidence>
<comment type="caution">
    <text evidence="2">The sequence shown here is derived from an EMBL/GenBank/DDBJ whole genome shotgun (WGS) entry which is preliminary data.</text>
</comment>
<feature type="compositionally biased region" description="Basic and acidic residues" evidence="1">
    <location>
        <begin position="1"/>
        <end position="16"/>
    </location>
</feature>
<gene>
    <name evidence="2" type="ORF">R1flu_000636</name>
</gene>
<reference evidence="2 3" key="1">
    <citation type="submission" date="2024-09" db="EMBL/GenBank/DDBJ databases">
        <title>Chromosome-scale assembly of Riccia fluitans.</title>
        <authorList>
            <person name="Paukszto L."/>
            <person name="Sawicki J."/>
            <person name="Karawczyk K."/>
            <person name="Piernik-Szablinska J."/>
            <person name="Szczecinska M."/>
            <person name="Mazdziarz M."/>
        </authorList>
    </citation>
    <scope>NUCLEOTIDE SEQUENCE [LARGE SCALE GENOMIC DNA]</scope>
    <source>
        <strain evidence="2">Rf_01</strain>
        <tissue evidence="2">Aerial parts of the thallus</tissue>
    </source>
</reference>
<dbReference type="Proteomes" id="UP001605036">
    <property type="component" value="Unassembled WGS sequence"/>
</dbReference>
<protein>
    <submittedName>
        <fullName evidence="2">Uncharacterized protein</fullName>
    </submittedName>
</protein>
<feature type="region of interest" description="Disordered" evidence="1">
    <location>
        <begin position="1"/>
        <end position="27"/>
    </location>
</feature>
<sequence>MPKKSRELMTREDQLRDVTGSQKNQSTPIGIMGRMAIERISAGSSVISVIVILMVPGTADSRGEEPLRTGFVAEESSATSRSGRTKPGDNNAPVRSSLGDTSTSPVDLRAIRTCYVLPMIPNRIGDLSIPKKGAWVITNMDEKVVHIRMDMTLTMIKMTGVAQTKTIKVQQVQPVDWNFTGGFFDEDKDQFLDAQPRLSRL</sequence>
<proteinExistence type="predicted"/>